<dbReference type="InterPro" id="IPR036875">
    <property type="entry name" value="Znf_CCHC_sf"/>
</dbReference>
<dbReference type="GO" id="GO:0003676">
    <property type="term" value="F:nucleic acid binding"/>
    <property type="evidence" value="ECO:0007669"/>
    <property type="project" value="InterPro"/>
</dbReference>
<organism evidence="2 3">
    <name type="scientific">Fusarium mundagurra</name>
    <dbReference type="NCBI Taxonomy" id="1567541"/>
    <lineage>
        <taxon>Eukaryota</taxon>
        <taxon>Fungi</taxon>
        <taxon>Dikarya</taxon>
        <taxon>Ascomycota</taxon>
        <taxon>Pezizomycotina</taxon>
        <taxon>Sordariomycetes</taxon>
        <taxon>Hypocreomycetidae</taxon>
        <taxon>Hypocreales</taxon>
        <taxon>Nectriaceae</taxon>
        <taxon>Fusarium</taxon>
        <taxon>Fusarium fujikuroi species complex</taxon>
    </lineage>
</organism>
<dbReference type="SUPFAM" id="SSF57756">
    <property type="entry name" value="Retrovirus zinc finger-like domains"/>
    <property type="match status" value="1"/>
</dbReference>
<comment type="caution">
    <text evidence="2">The sequence shown here is derived from an EMBL/GenBank/DDBJ whole genome shotgun (WGS) entry which is preliminary data.</text>
</comment>
<reference evidence="2 3" key="1">
    <citation type="submission" date="2020-05" db="EMBL/GenBank/DDBJ databases">
        <title>Identification and distribution of gene clusters putatively required for synthesis of sphingolipid metabolism inhibitors in phylogenetically diverse species of the filamentous fungus Fusarium.</title>
        <authorList>
            <person name="Kim H.-S."/>
            <person name="Busman M."/>
            <person name="Brown D.W."/>
            <person name="Divon H."/>
            <person name="Uhlig S."/>
            <person name="Proctor R.H."/>
        </authorList>
    </citation>
    <scope>NUCLEOTIDE SEQUENCE [LARGE SCALE GENOMIC DNA]</scope>
    <source>
        <strain evidence="2 3">NRRL 66235</strain>
    </source>
</reference>
<dbReference type="AlphaFoldDB" id="A0A8H6D464"/>
<protein>
    <submittedName>
        <fullName evidence="2">Uncharacterized protein</fullName>
    </submittedName>
</protein>
<evidence type="ECO:0000256" key="1">
    <source>
        <dbReference type="SAM" id="MobiDB-lite"/>
    </source>
</evidence>
<dbReference type="Gene3D" id="4.10.60.10">
    <property type="entry name" value="Zinc finger, CCHC-type"/>
    <property type="match status" value="1"/>
</dbReference>
<proteinExistence type="predicted"/>
<keyword evidence="3" id="KW-1185">Reference proteome</keyword>
<gene>
    <name evidence="2" type="ORF">FMUND_13612</name>
</gene>
<sequence>MSDNSAPEKQTARERYLSTQDAEIDCTDACRRASGSGRGNIGPDRNRDEIMNTATLSERHGIQKSQGGHHVSNEQVARRLKRDRVADAKAKKLEYEILMSENNARPRMPVWSRNLDSIIVKKSNSVTKPCANCKGQGHQVAGCITTVHGYIKACFFCETDDHRTNDCESFKQLSLAGKVKLLVTDRAGMPGLAPWWGLLYEFLEAKETEDIPLPTGFPWTAKFAIEVFEGKHGRPVGEIQRGFDMAKDPKVLPVDTKVRSLPDVWSYYWFHEYRPFPTRAHIPRP</sequence>
<evidence type="ECO:0000313" key="2">
    <source>
        <dbReference type="EMBL" id="KAF5702117.1"/>
    </source>
</evidence>
<evidence type="ECO:0000313" key="3">
    <source>
        <dbReference type="Proteomes" id="UP000544331"/>
    </source>
</evidence>
<accession>A0A8H6D464</accession>
<dbReference type="Proteomes" id="UP000544331">
    <property type="component" value="Unassembled WGS sequence"/>
</dbReference>
<feature type="region of interest" description="Disordered" evidence="1">
    <location>
        <begin position="1"/>
        <end position="21"/>
    </location>
</feature>
<dbReference type="GO" id="GO:0008270">
    <property type="term" value="F:zinc ion binding"/>
    <property type="evidence" value="ECO:0007669"/>
    <property type="project" value="InterPro"/>
</dbReference>
<name>A0A8H6D464_9HYPO</name>
<dbReference type="EMBL" id="JAAOAN010000641">
    <property type="protein sequence ID" value="KAF5702117.1"/>
    <property type="molecule type" value="Genomic_DNA"/>
</dbReference>
<dbReference type="OrthoDB" id="5099850at2759"/>